<dbReference type="EMBL" id="SMLB01000025">
    <property type="protein sequence ID" value="TDD67872.1"/>
    <property type="molecule type" value="Genomic_DNA"/>
</dbReference>
<dbReference type="RefSeq" id="WP_132104486.1">
    <property type="nucleotide sequence ID" value="NZ_SMLB01000025.1"/>
</dbReference>
<evidence type="ECO:0008006" key="4">
    <source>
        <dbReference type="Google" id="ProtNLM"/>
    </source>
</evidence>
<name>A0A4R5ADE1_9ACTN</name>
<dbReference type="AlphaFoldDB" id="A0A4R5ADE1"/>
<evidence type="ECO:0000313" key="3">
    <source>
        <dbReference type="Proteomes" id="UP000295217"/>
    </source>
</evidence>
<feature type="compositionally biased region" description="Low complexity" evidence="1">
    <location>
        <begin position="56"/>
        <end position="74"/>
    </location>
</feature>
<feature type="compositionally biased region" description="Pro residues" evidence="1">
    <location>
        <begin position="75"/>
        <end position="88"/>
    </location>
</feature>
<organism evidence="2 3">
    <name type="scientific">Jiangella aurantiaca</name>
    <dbReference type="NCBI Taxonomy" id="2530373"/>
    <lineage>
        <taxon>Bacteria</taxon>
        <taxon>Bacillati</taxon>
        <taxon>Actinomycetota</taxon>
        <taxon>Actinomycetes</taxon>
        <taxon>Jiangellales</taxon>
        <taxon>Jiangellaceae</taxon>
        <taxon>Jiangella</taxon>
    </lineage>
</organism>
<gene>
    <name evidence="2" type="ORF">E1262_17855</name>
</gene>
<evidence type="ECO:0000313" key="2">
    <source>
        <dbReference type="EMBL" id="TDD67872.1"/>
    </source>
</evidence>
<comment type="caution">
    <text evidence="2">The sequence shown here is derived from an EMBL/GenBank/DDBJ whole genome shotgun (WGS) entry which is preliminary data.</text>
</comment>
<sequence length="167" mass="17003">MASPRIVRVGTGLLLWLAAATGATAVGMAAVGMIGSDILGSSQEPLTQAEVERRLASPTGSPSGSPSATGTPSPSATPSPDPTTPPAARPRVVDANGAGTITAQCNPDGTVLVLAVTPAQGYDADADDEEADDHPQIKFENDAVEVEVRLRCIDGVVSDEIRQNSED</sequence>
<dbReference type="Proteomes" id="UP000295217">
    <property type="component" value="Unassembled WGS sequence"/>
</dbReference>
<reference evidence="2 3" key="1">
    <citation type="submission" date="2019-02" db="EMBL/GenBank/DDBJ databases">
        <title>Draft genome sequences of novel Actinobacteria.</title>
        <authorList>
            <person name="Sahin N."/>
            <person name="Ay H."/>
            <person name="Saygin H."/>
        </authorList>
    </citation>
    <scope>NUCLEOTIDE SEQUENCE [LARGE SCALE GENOMIC DNA]</scope>
    <source>
        <strain evidence="2 3">8K307</strain>
    </source>
</reference>
<keyword evidence="3" id="KW-1185">Reference proteome</keyword>
<protein>
    <recommendedName>
        <fullName evidence="4">Septum formation initiator</fullName>
    </recommendedName>
</protein>
<accession>A0A4R5ADE1</accession>
<feature type="region of interest" description="Disordered" evidence="1">
    <location>
        <begin position="53"/>
        <end position="101"/>
    </location>
</feature>
<dbReference type="OrthoDB" id="3782348at2"/>
<proteinExistence type="predicted"/>
<evidence type="ECO:0000256" key="1">
    <source>
        <dbReference type="SAM" id="MobiDB-lite"/>
    </source>
</evidence>